<gene>
    <name evidence="4" type="ORF">C8A04DRAFT_34505</name>
</gene>
<protein>
    <recommendedName>
        <fullName evidence="6">Cargo-transport protein ypp1</fullName>
    </recommendedName>
</protein>
<feature type="region of interest" description="Disordered" evidence="3">
    <location>
        <begin position="674"/>
        <end position="693"/>
    </location>
</feature>
<dbReference type="AlphaFoldDB" id="A0AAN6ZPI7"/>
<dbReference type="PANTHER" id="PTHR23083:SF464">
    <property type="entry name" value="TETRATRICOPEPTIDE REPEAT DOMAIN 7, ISOFORM A"/>
    <property type="match status" value="1"/>
</dbReference>
<proteinExistence type="inferred from homology"/>
<dbReference type="InterPro" id="IPR019734">
    <property type="entry name" value="TPR_rpt"/>
</dbReference>
<feature type="compositionally biased region" description="Polar residues" evidence="3">
    <location>
        <begin position="63"/>
        <end position="75"/>
    </location>
</feature>
<evidence type="ECO:0000256" key="3">
    <source>
        <dbReference type="SAM" id="MobiDB-lite"/>
    </source>
</evidence>
<organism evidence="4 5">
    <name type="scientific">Dichotomopilus funicola</name>
    <dbReference type="NCBI Taxonomy" id="1934379"/>
    <lineage>
        <taxon>Eukaryota</taxon>
        <taxon>Fungi</taxon>
        <taxon>Dikarya</taxon>
        <taxon>Ascomycota</taxon>
        <taxon>Pezizomycotina</taxon>
        <taxon>Sordariomycetes</taxon>
        <taxon>Sordariomycetidae</taxon>
        <taxon>Sordariales</taxon>
        <taxon>Chaetomiaceae</taxon>
        <taxon>Dichotomopilus</taxon>
    </lineage>
</organism>
<dbReference type="InterPro" id="IPR051722">
    <property type="entry name" value="Endocytosis_PI4K-reg_protein"/>
</dbReference>
<dbReference type="GeneID" id="87819457"/>
<dbReference type="RefSeq" id="XP_062640316.1">
    <property type="nucleotide sequence ID" value="XM_062782844.1"/>
</dbReference>
<comment type="function">
    <text evidence="1">Involved in endocytosis.</text>
</comment>
<feature type="region of interest" description="Disordered" evidence="3">
    <location>
        <begin position="56"/>
        <end position="84"/>
    </location>
</feature>
<feature type="compositionally biased region" description="Low complexity" evidence="3">
    <location>
        <begin position="783"/>
        <end position="815"/>
    </location>
</feature>
<name>A0AAN6ZPI7_9PEZI</name>
<feature type="compositionally biased region" description="Polar residues" evidence="3">
    <location>
        <begin position="137"/>
        <end position="159"/>
    </location>
</feature>
<evidence type="ECO:0000256" key="1">
    <source>
        <dbReference type="ARBA" id="ARBA00002550"/>
    </source>
</evidence>
<accession>A0AAN6ZPI7</accession>
<feature type="compositionally biased region" description="Low complexity" evidence="3">
    <location>
        <begin position="883"/>
        <end position="916"/>
    </location>
</feature>
<dbReference type="SMART" id="SM00028">
    <property type="entry name" value="TPR"/>
    <property type="match status" value="4"/>
</dbReference>
<dbReference type="Proteomes" id="UP001302676">
    <property type="component" value="Unassembled WGS sequence"/>
</dbReference>
<sequence length="1277" mass="138115">MPDAVKAANYIQQLDDARCDENWDAVPELIRKVRKHAPDRVCLTLTAEIEHSLAKSNFKHTPATDSTTRPPTASNAPAGHEASNRLPDLLTAIDAEADHPEDRFQARVCAGWLLWVLHEYPAALARLPRTLLDQQEPAASSSDGHEGTGTNQDRGSSSVAAYRPSSWTKVCGLKAAYLRANCLARDGQREGALQAFETALPTLSDVWAAGAASPPTRPQTRFWAELFLTEFCMLNAQALREGSRALGDQGCLAGFRTWAKFWLPSQQQAGVVTDWTAIGGYGFRGSVPRRQVWREYYFALSEILRGDLPYPAGYVAVGQNSKEKQTPSTRNKLAQEVVDIQAAYGRLLLDETKFPRADEERADVEEFVRRLMQNFEILNGSGGRKDVLLGRFVKDTLYEAAAKTYHSTAILRYMFTAHLAAAQFNMAFRAADSWLELVKKGRARVQKTGHREPALDDDATTLTTLSACITALCRFGGRDEAEKAYKLAEELEELVLEEEDKQKTKSGDYDDSREVPGDVLALAWQSVGQAKAHWARATYDAESRPGLQEKATRCLARSLSPRYRRPVDPKGVFALAVLYAEQRKLSAAIDLVKSTLLGDKPLTTSQQLRLGPYYRERALIPLWHLLALLLSARQEYVLAARACEGAIEQFKDPYVLFGSRHLAGPGGYRSEHLKEAAAKGSDDGGKAGGDGLVDEMDEFEKEGILQIKITQLAILEVVEGPAVAVNASTELITLFTRLFGNLDQEVELARVEPPKTAATTAGHSLRGSIFGSKHQHHPRQSVTTTGEAAATTSSPPRPQTTQTTQTTQTGQSSPTDVNSNEPVKRTRNSLRKRTRSVSRPRAASGAGSVGVAGPPVPPLDSAKYSAAFDAGALPSYGSGTPTGRSSAQSQTQGQTQAQQSRPAANGTTTGTPDNGNSAAATPPRQTPGLASPLLPFVTFPERRQQLRRNAILVRVWLVIAGFYRRAGLLDDAEKAMGEAERAAGGVDGEGTLEGVGVVTGDDVDGEGGLGLGFGMGVDEARADVQVEKGRTLLARGKKFAARREFEIALTLCPDHPAAVVELSNQLLDIYTEHMIPIPVAPELYLQNLALDEAGNMVPVAADPDETDAGLRTGPIPRHKKSAIPPLPSTPLGLFKKEGVTSVSVPAHHGSHPTNHENTNGHAPSLSTAPSLVPSLQPLPEPINLRSNFLGPPLTPPAKTTTLPLLDRLAARDRAYGLLSALTRLGSGWDDAEAWLALGRAYEESGQVDKARGALWWCVELEDGRGVRAWGVAGGYVL</sequence>
<comment type="similarity">
    <text evidence="2">Belongs to the YPP1 family.</text>
</comment>
<evidence type="ECO:0000256" key="2">
    <source>
        <dbReference type="ARBA" id="ARBA00038251"/>
    </source>
</evidence>
<reference evidence="4" key="2">
    <citation type="submission" date="2023-05" db="EMBL/GenBank/DDBJ databases">
        <authorList>
            <consortium name="Lawrence Berkeley National Laboratory"/>
            <person name="Steindorff A."/>
            <person name="Hensen N."/>
            <person name="Bonometti L."/>
            <person name="Westerberg I."/>
            <person name="Brannstrom I.O."/>
            <person name="Guillou S."/>
            <person name="Cros-Aarteil S."/>
            <person name="Calhoun S."/>
            <person name="Haridas S."/>
            <person name="Kuo A."/>
            <person name="Mondo S."/>
            <person name="Pangilinan J."/>
            <person name="Riley R."/>
            <person name="Labutti K."/>
            <person name="Andreopoulos B."/>
            <person name="Lipzen A."/>
            <person name="Chen C."/>
            <person name="Yanf M."/>
            <person name="Daum C."/>
            <person name="Ng V."/>
            <person name="Clum A."/>
            <person name="Ohm R."/>
            <person name="Martin F."/>
            <person name="Silar P."/>
            <person name="Natvig D."/>
            <person name="Lalanne C."/>
            <person name="Gautier V."/>
            <person name="Ament-Velasquez S.L."/>
            <person name="Kruys A."/>
            <person name="Hutchinson M.I."/>
            <person name="Powell A.J."/>
            <person name="Barry K."/>
            <person name="Miller A.N."/>
            <person name="Grigoriev I.V."/>
            <person name="Debuchy R."/>
            <person name="Gladieux P."/>
            <person name="Thoren M.H."/>
            <person name="Johannesson H."/>
        </authorList>
    </citation>
    <scope>NUCLEOTIDE SEQUENCE</scope>
    <source>
        <strain evidence="4">CBS 141.50</strain>
    </source>
</reference>
<feature type="region of interest" description="Disordered" evidence="3">
    <location>
        <begin position="135"/>
        <end position="160"/>
    </location>
</feature>
<dbReference type="SUPFAM" id="SSF48452">
    <property type="entry name" value="TPR-like"/>
    <property type="match status" value="2"/>
</dbReference>
<feature type="region of interest" description="Disordered" evidence="3">
    <location>
        <begin position="1143"/>
        <end position="1166"/>
    </location>
</feature>
<feature type="region of interest" description="Disordered" evidence="3">
    <location>
        <begin position="875"/>
        <end position="931"/>
    </location>
</feature>
<reference evidence="4" key="1">
    <citation type="journal article" date="2023" name="Mol. Phylogenet. Evol.">
        <title>Genome-scale phylogeny and comparative genomics of the fungal order Sordariales.</title>
        <authorList>
            <person name="Hensen N."/>
            <person name="Bonometti L."/>
            <person name="Westerberg I."/>
            <person name="Brannstrom I.O."/>
            <person name="Guillou S."/>
            <person name="Cros-Aarteil S."/>
            <person name="Calhoun S."/>
            <person name="Haridas S."/>
            <person name="Kuo A."/>
            <person name="Mondo S."/>
            <person name="Pangilinan J."/>
            <person name="Riley R."/>
            <person name="LaButti K."/>
            <person name="Andreopoulos B."/>
            <person name="Lipzen A."/>
            <person name="Chen C."/>
            <person name="Yan M."/>
            <person name="Daum C."/>
            <person name="Ng V."/>
            <person name="Clum A."/>
            <person name="Steindorff A."/>
            <person name="Ohm R.A."/>
            <person name="Martin F."/>
            <person name="Silar P."/>
            <person name="Natvig D.O."/>
            <person name="Lalanne C."/>
            <person name="Gautier V."/>
            <person name="Ament-Velasquez S.L."/>
            <person name="Kruys A."/>
            <person name="Hutchinson M.I."/>
            <person name="Powell A.J."/>
            <person name="Barry K."/>
            <person name="Miller A.N."/>
            <person name="Grigoriev I.V."/>
            <person name="Debuchy R."/>
            <person name="Gladieux P."/>
            <person name="Hiltunen Thoren M."/>
            <person name="Johannesson H."/>
        </authorList>
    </citation>
    <scope>NUCLEOTIDE SEQUENCE</scope>
    <source>
        <strain evidence="4">CBS 141.50</strain>
    </source>
</reference>
<dbReference type="EMBL" id="MU853558">
    <property type="protein sequence ID" value="KAK4146945.1"/>
    <property type="molecule type" value="Genomic_DNA"/>
</dbReference>
<evidence type="ECO:0000313" key="4">
    <source>
        <dbReference type="EMBL" id="KAK4146945.1"/>
    </source>
</evidence>
<feature type="region of interest" description="Disordered" evidence="3">
    <location>
        <begin position="767"/>
        <end position="856"/>
    </location>
</feature>
<keyword evidence="5" id="KW-1185">Reference proteome</keyword>
<feature type="compositionally biased region" description="Polar residues" evidence="3">
    <location>
        <begin position="1151"/>
        <end position="1166"/>
    </location>
</feature>
<dbReference type="InterPro" id="IPR011990">
    <property type="entry name" value="TPR-like_helical_dom_sf"/>
</dbReference>
<comment type="caution">
    <text evidence="4">The sequence shown here is derived from an EMBL/GenBank/DDBJ whole genome shotgun (WGS) entry which is preliminary data.</text>
</comment>
<evidence type="ECO:0008006" key="6">
    <source>
        <dbReference type="Google" id="ProtNLM"/>
    </source>
</evidence>
<evidence type="ECO:0000313" key="5">
    <source>
        <dbReference type="Proteomes" id="UP001302676"/>
    </source>
</evidence>
<dbReference type="Gene3D" id="1.25.40.10">
    <property type="entry name" value="Tetratricopeptide repeat domain"/>
    <property type="match status" value="1"/>
</dbReference>
<feature type="compositionally biased region" description="Basic residues" evidence="3">
    <location>
        <begin position="825"/>
        <end position="838"/>
    </location>
</feature>
<feature type="compositionally biased region" description="Low complexity" evidence="3">
    <location>
        <begin position="839"/>
        <end position="853"/>
    </location>
</feature>
<dbReference type="PANTHER" id="PTHR23083">
    <property type="entry name" value="TETRATRICOPEPTIDE REPEAT PROTEIN, TPR"/>
    <property type="match status" value="1"/>
</dbReference>
<feature type="compositionally biased region" description="Basic and acidic residues" evidence="3">
    <location>
        <begin position="674"/>
        <end position="685"/>
    </location>
</feature>